<evidence type="ECO:0000313" key="3">
    <source>
        <dbReference type="Proteomes" id="UP000266841"/>
    </source>
</evidence>
<gene>
    <name evidence="2" type="ORF">THAOC_11960</name>
</gene>
<reference evidence="2 3" key="1">
    <citation type="journal article" date="2012" name="Genome Biol.">
        <title>Genome and low-iron response of an oceanic diatom adapted to chronic iron limitation.</title>
        <authorList>
            <person name="Lommer M."/>
            <person name="Specht M."/>
            <person name="Roy A.S."/>
            <person name="Kraemer L."/>
            <person name="Andreson R."/>
            <person name="Gutowska M.A."/>
            <person name="Wolf J."/>
            <person name="Bergner S.V."/>
            <person name="Schilhabel M.B."/>
            <person name="Klostermeier U.C."/>
            <person name="Beiko R.G."/>
            <person name="Rosenstiel P."/>
            <person name="Hippler M."/>
            <person name="Laroche J."/>
        </authorList>
    </citation>
    <scope>NUCLEOTIDE SEQUENCE [LARGE SCALE GENOMIC DNA]</scope>
    <source>
        <strain evidence="2 3">CCMP1005</strain>
    </source>
</reference>
<feature type="non-terminal residue" evidence="2">
    <location>
        <position position="1"/>
    </location>
</feature>
<evidence type="ECO:0000313" key="2">
    <source>
        <dbReference type="EMBL" id="EJK67053.1"/>
    </source>
</evidence>
<organism evidence="2 3">
    <name type="scientific">Thalassiosira oceanica</name>
    <name type="common">Marine diatom</name>
    <dbReference type="NCBI Taxonomy" id="159749"/>
    <lineage>
        <taxon>Eukaryota</taxon>
        <taxon>Sar</taxon>
        <taxon>Stramenopiles</taxon>
        <taxon>Ochrophyta</taxon>
        <taxon>Bacillariophyta</taxon>
        <taxon>Coscinodiscophyceae</taxon>
        <taxon>Thalassiosirophycidae</taxon>
        <taxon>Thalassiosirales</taxon>
        <taxon>Thalassiosiraceae</taxon>
        <taxon>Thalassiosira</taxon>
    </lineage>
</organism>
<evidence type="ECO:0000256" key="1">
    <source>
        <dbReference type="SAM" id="Phobius"/>
    </source>
</evidence>
<dbReference type="Proteomes" id="UP000266841">
    <property type="component" value="Unassembled WGS sequence"/>
</dbReference>
<dbReference type="AlphaFoldDB" id="K0SL36"/>
<accession>K0SL36</accession>
<keyword evidence="1" id="KW-0472">Membrane</keyword>
<sequence>RARPVRLEALPLLPLAAGAQLGGLIAVPPLLVGAPVFVAHAFLDLDFTRLAEKAALDSADPVVLLIGISGEQETCPGEG</sequence>
<keyword evidence="3" id="KW-1185">Reference proteome</keyword>
<name>K0SL36_THAOC</name>
<dbReference type="EMBL" id="AGNL01013728">
    <property type="protein sequence ID" value="EJK67053.1"/>
    <property type="molecule type" value="Genomic_DNA"/>
</dbReference>
<feature type="transmembrane region" description="Helical" evidence="1">
    <location>
        <begin position="20"/>
        <end position="43"/>
    </location>
</feature>
<keyword evidence="1" id="KW-0812">Transmembrane</keyword>
<keyword evidence="1" id="KW-1133">Transmembrane helix</keyword>
<proteinExistence type="predicted"/>
<comment type="caution">
    <text evidence="2">The sequence shown here is derived from an EMBL/GenBank/DDBJ whole genome shotgun (WGS) entry which is preliminary data.</text>
</comment>
<protein>
    <submittedName>
        <fullName evidence="2">Uncharacterized protein</fullName>
    </submittedName>
</protein>